<evidence type="ECO:0000313" key="1">
    <source>
        <dbReference type="EMBL" id="EGZ05751.1"/>
    </source>
</evidence>
<sequence length="97" mass="11595">MPLKYYRYALETKLRVVDAARNDRNWEKLAAELGVKLNTARYWVRLNVHGDEPTVKNHVDAACFTMKQLHKEPQYMNTPLNKEKRRDYLVKLQEYQA</sequence>
<dbReference type="KEGG" id="psoj:PHYSODRAFT_407198"/>
<dbReference type="AlphaFoldDB" id="G5AEW1"/>
<gene>
    <name evidence="1" type="ORF">PHYSODRAFT_407198</name>
</gene>
<evidence type="ECO:0000313" key="2">
    <source>
        <dbReference type="Proteomes" id="UP000002640"/>
    </source>
</evidence>
<organism evidence="1 2">
    <name type="scientific">Phytophthora sojae (strain P6497)</name>
    <name type="common">Soybean stem and root rot agent</name>
    <name type="synonym">Phytophthora megasperma f. sp. glycines</name>
    <dbReference type="NCBI Taxonomy" id="1094619"/>
    <lineage>
        <taxon>Eukaryota</taxon>
        <taxon>Sar</taxon>
        <taxon>Stramenopiles</taxon>
        <taxon>Oomycota</taxon>
        <taxon>Peronosporomycetes</taxon>
        <taxon>Peronosporales</taxon>
        <taxon>Peronosporaceae</taxon>
        <taxon>Phytophthora</taxon>
    </lineage>
</organism>
<dbReference type="EMBL" id="JH159165">
    <property type="protein sequence ID" value="EGZ05751.1"/>
    <property type="molecule type" value="Genomic_DNA"/>
</dbReference>
<reference evidence="1 2" key="1">
    <citation type="journal article" date="2006" name="Science">
        <title>Phytophthora genome sequences uncover evolutionary origins and mechanisms of pathogenesis.</title>
        <authorList>
            <person name="Tyler B.M."/>
            <person name="Tripathy S."/>
            <person name="Zhang X."/>
            <person name="Dehal P."/>
            <person name="Jiang R.H."/>
            <person name="Aerts A."/>
            <person name="Arredondo F.D."/>
            <person name="Baxter L."/>
            <person name="Bensasson D."/>
            <person name="Beynon J.L."/>
            <person name="Chapman J."/>
            <person name="Damasceno C.M."/>
            <person name="Dorrance A.E."/>
            <person name="Dou D."/>
            <person name="Dickerman A.W."/>
            <person name="Dubchak I.L."/>
            <person name="Garbelotto M."/>
            <person name="Gijzen M."/>
            <person name="Gordon S.G."/>
            <person name="Govers F."/>
            <person name="Grunwald N.J."/>
            <person name="Huang W."/>
            <person name="Ivors K.L."/>
            <person name="Jones R.W."/>
            <person name="Kamoun S."/>
            <person name="Krampis K."/>
            <person name="Lamour K.H."/>
            <person name="Lee M.K."/>
            <person name="McDonald W.H."/>
            <person name="Medina M."/>
            <person name="Meijer H.J."/>
            <person name="Nordberg E.K."/>
            <person name="Maclean D.J."/>
            <person name="Ospina-Giraldo M.D."/>
            <person name="Morris P.F."/>
            <person name="Phuntumart V."/>
            <person name="Putnam N.H."/>
            <person name="Rash S."/>
            <person name="Rose J.K."/>
            <person name="Sakihama Y."/>
            <person name="Salamov A.A."/>
            <person name="Savidor A."/>
            <person name="Scheuring C.F."/>
            <person name="Smith B.M."/>
            <person name="Sobral B.W."/>
            <person name="Terry A."/>
            <person name="Torto-Alalibo T.A."/>
            <person name="Win J."/>
            <person name="Xu Z."/>
            <person name="Zhang H."/>
            <person name="Grigoriev I.V."/>
            <person name="Rokhsar D.S."/>
            <person name="Boore J.L."/>
        </authorList>
    </citation>
    <scope>NUCLEOTIDE SEQUENCE [LARGE SCALE GENOMIC DNA]</scope>
    <source>
        <strain evidence="1 2">P6497</strain>
    </source>
</reference>
<keyword evidence="2" id="KW-1185">Reference proteome</keyword>
<dbReference type="Proteomes" id="UP000002640">
    <property type="component" value="Unassembled WGS sequence"/>
</dbReference>
<dbReference type="InParanoid" id="G5AEW1"/>
<dbReference type="RefSeq" id="XP_009538612.1">
    <property type="nucleotide sequence ID" value="XM_009540317.1"/>
</dbReference>
<dbReference type="SMR" id="G5AEW1"/>
<name>G5AEW1_PHYSP</name>
<protein>
    <submittedName>
        <fullName evidence="1">Uncharacterized protein</fullName>
    </submittedName>
</protein>
<feature type="non-terminal residue" evidence="1">
    <location>
        <position position="97"/>
    </location>
</feature>
<dbReference type="GeneID" id="20651506"/>
<proteinExistence type="predicted"/>
<dbReference type="SUPFAM" id="SSF46689">
    <property type="entry name" value="Homeodomain-like"/>
    <property type="match status" value="1"/>
</dbReference>
<dbReference type="InterPro" id="IPR009057">
    <property type="entry name" value="Homeodomain-like_sf"/>
</dbReference>
<accession>G5AEW1</accession>